<evidence type="ECO:0000313" key="1">
    <source>
        <dbReference type="EMBL" id="KAL3365364.1"/>
    </source>
</evidence>
<keyword evidence="2" id="KW-1185">Reference proteome</keyword>
<sequence>MNDISLSVQPYTSLRVLCQFKQNQVIPLRSNMDQFKYDFGLDNLQVHNILRRWERVVTIRMGAQQAFCTLEYCICILKEAKGIELSGDGYYGLMDERENIWARNLLNLGYEVTPYVKEQMAPSSWDQYLQDVEFVG</sequence>
<protein>
    <submittedName>
        <fullName evidence="1">Uncharacterized protein</fullName>
    </submittedName>
</protein>
<reference evidence="1 2" key="1">
    <citation type="submission" date="2024-05" db="EMBL/GenBank/DDBJ databases">
        <title>De novo assembly of an allotetraploid wild potato.</title>
        <authorList>
            <person name="Hosaka A.J."/>
        </authorList>
    </citation>
    <scope>NUCLEOTIDE SEQUENCE [LARGE SCALE GENOMIC DNA]</scope>
    <source>
        <tissue evidence="1">Young leaves</tissue>
    </source>
</reference>
<name>A0ABD2UA27_9SOLN</name>
<comment type="caution">
    <text evidence="1">The sequence shown here is derived from an EMBL/GenBank/DDBJ whole genome shotgun (WGS) entry which is preliminary data.</text>
</comment>
<proteinExistence type="predicted"/>
<organism evidence="1 2">
    <name type="scientific">Solanum stoloniferum</name>
    <dbReference type="NCBI Taxonomy" id="62892"/>
    <lineage>
        <taxon>Eukaryota</taxon>
        <taxon>Viridiplantae</taxon>
        <taxon>Streptophyta</taxon>
        <taxon>Embryophyta</taxon>
        <taxon>Tracheophyta</taxon>
        <taxon>Spermatophyta</taxon>
        <taxon>Magnoliopsida</taxon>
        <taxon>eudicotyledons</taxon>
        <taxon>Gunneridae</taxon>
        <taxon>Pentapetalae</taxon>
        <taxon>asterids</taxon>
        <taxon>lamiids</taxon>
        <taxon>Solanales</taxon>
        <taxon>Solanaceae</taxon>
        <taxon>Solanoideae</taxon>
        <taxon>Solaneae</taxon>
        <taxon>Solanum</taxon>
    </lineage>
</organism>
<dbReference type="Proteomes" id="UP001627284">
    <property type="component" value="Unassembled WGS sequence"/>
</dbReference>
<evidence type="ECO:0000313" key="2">
    <source>
        <dbReference type="Proteomes" id="UP001627284"/>
    </source>
</evidence>
<dbReference type="EMBL" id="JBJKTR010000006">
    <property type="protein sequence ID" value="KAL3365364.1"/>
    <property type="molecule type" value="Genomic_DNA"/>
</dbReference>
<gene>
    <name evidence="1" type="ORF">AABB24_010488</name>
</gene>
<dbReference type="AlphaFoldDB" id="A0ABD2UA27"/>
<accession>A0ABD2UA27</accession>